<evidence type="ECO:0000256" key="3">
    <source>
        <dbReference type="ARBA" id="ARBA00023295"/>
    </source>
</evidence>
<dbReference type="InterPro" id="IPR023186">
    <property type="entry name" value="IUNH"/>
</dbReference>
<evidence type="ECO:0000259" key="4">
    <source>
        <dbReference type="Pfam" id="PF01156"/>
    </source>
</evidence>
<comment type="caution">
    <text evidence="5">The sequence shown here is derived from an EMBL/GenBank/DDBJ whole genome shotgun (WGS) entry which is preliminary data.</text>
</comment>
<dbReference type="EMBL" id="LHPG02000029">
    <property type="protein sequence ID" value="PRW05758.1"/>
    <property type="molecule type" value="Genomic_DNA"/>
</dbReference>
<dbReference type="Proteomes" id="UP000239899">
    <property type="component" value="Unassembled WGS sequence"/>
</dbReference>
<evidence type="ECO:0000256" key="1">
    <source>
        <dbReference type="ARBA" id="ARBA00009176"/>
    </source>
</evidence>
<dbReference type="Pfam" id="PF01156">
    <property type="entry name" value="IU_nuc_hydro"/>
    <property type="match status" value="1"/>
</dbReference>
<name>A0A2P6TB31_CHLSO</name>
<evidence type="ECO:0000313" key="5">
    <source>
        <dbReference type="EMBL" id="PRW05758.1"/>
    </source>
</evidence>
<keyword evidence="2" id="KW-0378">Hydrolase</keyword>
<dbReference type="InterPro" id="IPR001910">
    <property type="entry name" value="Inosine/uridine_hydrolase_dom"/>
</dbReference>
<comment type="similarity">
    <text evidence="1">Belongs to the IUNH family.</text>
</comment>
<reference evidence="5 6" key="1">
    <citation type="journal article" date="2018" name="Plant J.">
        <title>Genome sequences of Chlorella sorokiniana UTEX 1602 and Micractinium conductrix SAG 241.80: implications to maltose excretion by a green alga.</title>
        <authorList>
            <person name="Arriola M.B."/>
            <person name="Velmurugan N."/>
            <person name="Zhang Y."/>
            <person name="Plunkett M.H."/>
            <person name="Hondzo H."/>
            <person name="Barney B.M."/>
        </authorList>
    </citation>
    <scope>NUCLEOTIDE SEQUENCE [LARGE SCALE GENOMIC DNA]</scope>
    <source>
        <strain evidence="6">UTEX 1602</strain>
    </source>
</reference>
<organism evidence="5 6">
    <name type="scientific">Chlorella sorokiniana</name>
    <name type="common">Freshwater green alga</name>
    <dbReference type="NCBI Taxonomy" id="3076"/>
    <lineage>
        <taxon>Eukaryota</taxon>
        <taxon>Viridiplantae</taxon>
        <taxon>Chlorophyta</taxon>
        <taxon>core chlorophytes</taxon>
        <taxon>Trebouxiophyceae</taxon>
        <taxon>Chlorellales</taxon>
        <taxon>Chlorellaceae</taxon>
        <taxon>Chlorella clade</taxon>
        <taxon>Chlorella</taxon>
    </lineage>
</organism>
<dbReference type="STRING" id="3076.A0A2P6TB31"/>
<gene>
    <name evidence="5" type="ORF">C2E21_9563</name>
</gene>
<dbReference type="InterPro" id="IPR036452">
    <property type="entry name" value="Ribo_hydro-like"/>
</dbReference>
<protein>
    <submittedName>
        <fullName evidence="5">Uridine nucleosidase 2</fullName>
    </submittedName>
</protein>
<sequence>MPIKLIIDTDPGVDDSMAILAAFNSPEIEVLGLTSMYGNVPTTMATRNALTLCQLAGRPEVPVVEGAHKSLRGAAKERIADFVHGSDGFGNTQPQLAEGDPAPGSAAEFIVRMARQYPGEVVVLALAALTNVALALHIDPQLPQTLGRLVVLGGAFTCNGNVNPAAEANIFGDPDAANVVFGRMPNTYVVGLDVTHRCVLTTAEIEGMEGRGRHGSFLRAITQFYLDYHRRVYGMEGVYVHDATALVAVVQPELFEWHEGAVLVVTDGPAKGHTIRDEGHKQWVGVNDWQGLPPVKVALGVRSAELTSWVLDRMTR</sequence>
<dbReference type="OrthoDB" id="432381at2759"/>
<dbReference type="GO" id="GO:0006152">
    <property type="term" value="P:purine nucleoside catabolic process"/>
    <property type="evidence" value="ECO:0007669"/>
    <property type="project" value="TreeGrafter"/>
</dbReference>
<evidence type="ECO:0000256" key="2">
    <source>
        <dbReference type="ARBA" id="ARBA00022801"/>
    </source>
</evidence>
<dbReference type="PANTHER" id="PTHR12304:SF4">
    <property type="entry name" value="URIDINE NUCLEOSIDASE"/>
    <property type="match status" value="1"/>
</dbReference>
<dbReference type="Gene3D" id="3.90.245.10">
    <property type="entry name" value="Ribonucleoside hydrolase-like"/>
    <property type="match status" value="1"/>
</dbReference>
<keyword evidence="3" id="KW-0326">Glycosidase</keyword>
<dbReference type="PANTHER" id="PTHR12304">
    <property type="entry name" value="INOSINE-URIDINE PREFERRING NUCLEOSIDE HYDROLASE"/>
    <property type="match status" value="1"/>
</dbReference>
<dbReference type="AlphaFoldDB" id="A0A2P6TB31"/>
<keyword evidence="6" id="KW-1185">Reference proteome</keyword>
<evidence type="ECO:0000313" key="6">
    <source>
        <dbReference type="Proteomes" id="UP000239899"/>
    </source>
</evidence>
<accession>A0A2P6TB31</accession>
<proteinExistence type="inferred from homology"/>
<feature type="domain" description="Inosine/uridine-preferring nucleoside hydrolase" evidence="4">
    <location>
        <begin position="5"/>
        <end position="305"/>
    </location>
</feature>
<dbReference type="GO" id="GO:0008477">
    <property type="term" value="F:purine nucleosidase activity"/>
    <property type="evidence" value="ECO:0007669"/>
    <property type="project" value="TreeGrafter"/>
</dbReference>
<dbReference type="GO" id="GO:0005829">
    <property type="term" value="C:cytosol"/>
    <property type="evidence" value="ECO:0007669"/>
    <property type="project" value="TreeGrafter"/>
</dbReference>
<dbReference type="SUPFAM" id="SSF53590">
    <property type="entry name" value="Nucleoside hydrolase"/>
    <property type="match status" value="1"/>
</dbReference>
<dbReference type="CDD" id="cd02650">
    <property type="entry name" value="nuc_hydro_CaPnhB"/>
    <property type="match status" value="1"/>
</dbReference>